<dbReference type="GO" id="GO:0008168">
    <property type="term" value="F:methyltransferase activity"/>
    <property type="evidence" value="ECO:0007669"/>
    <property type="project" value="UniProtKB-KW"/>
</dbReference>
<dbReference type="PROSITE" id="PS51136">
    <property type="entry name" value="WAC"/>
    <property type="match status" value="1"/>
</dbReference>
<dbReference type="Pfam" id="PF13489">
    <property type="entry name" value="Methyltransf_23"/>
    <property type="match status" value="1"/>
</dbReference>
<dbReference type="PANTHER" id="PTHR43861:SF1">
    <property type="entry name" value="TRANS-ACONITATE 2-METHYLTRANSFERASE"/>
    <property type="match status" value="1"/>
</dbReference>
<dbReference type="EMBL" id="DYWT01000042">
    <property type="protein sequence ID" value="HJF30661.1"/>
    <property type="molecule type" value="Genomic_DNA"/>
</dbReference>
<dbReference type="PANTHER" id="PTHR43861">
    <property type="entry name" value="TRANS-ACONITATE 2-METHYLTRANSFERASE-RELATED"/>
    <property type="match status" value="1"/>
</dbReference>
<dbReference type="GO" id="GO:0032259">
    <property type="term" value="P:methylation"/>
    <property type="evidence" value="ECO:0007669"/>
    <property type="project" value="UniProtKB-KW"/>
</dbReference>
<sequence length="242" mass="27944">MEYKGAAVYDNDEFFDNYITRRHRAESPNNSIEKPVLMELMGDIAGKKVLDLGCGDAEFGVELLKQGCVFYEGVEGSLNMVQKAVSVLDRTTSKIHHSSMEAWDFPLDHYNLVVSRLALHYLENVEPVFKQIYNALTEDGLFVFSVQHPILTSSVQSATKSARTDWIVDDYFHTGKRVEPWIDEEVVKYHRTTEDYFKELKNAGFTIEELSECSPRRENFKSDEEYARRMRIPLFLIFACSK</sequence>
<dbReference type="SUPFAM" id="SSF53335">
    <property type="entry name" value="S-adenosyl-L-methionine-dependent methyltransferases"/>
    <property type="match status" value="1"/>
</dbReference>
<reference evidence="2" key="2">
    <citation type="submission" date="2021-09" db="EMBL/GenBank/DDBJ databases">
        <authorList>
            <person name="Gilroy R."/>
        </authorList>
    </citation>
    <scope>NUCLEOTIDE SEQUENCE</scope>
    <source>
        <strain evidence="2">CHK171-7178</strain>
    </source>
</reference>
<gene>
    <name evidence="2" type="ORF">K8V56_02630</name>
</gene>
<name>A0A921FYU7_SPOPS</name>
<evidence type="ECO:0000313" key="2">
    <source>
        <dbReference type="EMBL" id="HJF30661.1"/>
    </source>
</evidence>
<organism evidence="2 3">
    <name type="scientific">Sporosarcina psychrophila</name>
    <name type="common">Bacillus psychrophilus</name>
    <dbReference type="NCBI Taxonomy" id="1476"/>
    <lineage>
        <taxon>Bacteria</taxon>
        <taxon>Bacillati</taxon>
        <taxon>Bacillota</taxon>
        <taxon>Bacilli</taxon>
        <taxon>Bacillales</taxon>
        <taxon>Caryophanaceae</taxon>
        <taxon>Sporosarcina</taxon>
    </lineage>
</organism>
<comment type="caution">
    <text evidence="2">The sequence shown here is derived from an EMBL/GenBank/DDBJ whole genome shotgun (WGS) entry which is preliminary data.</text>
</comment>
<keyword evidence="2" id="KW-0808">Transferase</keyword>
<reference evidence="2" key="1">
    <citation type="journal article" date="2021" name="PeerJ">
        <title>Extensive microbial diversity within the chicken gut microbiome revealed by metagenomics and culture.</title>
        <authorList>
            <person name="Gilroy R."/>
            <person name="Ravi A."/>
            <person name="Getino M."/>
            <person name="Pursley I."/>
            <person name="Horton D.L."/>
            <person name="Alikhan N.F."/>
            <person name="Baker D."/>
            <person name="Gharbi K."/>
            <person name="Hall N."/>
            <person name="Watson M."/>
            <person name="Adriaenssens E.M."/>
            <person name="Foster-Nyarko E."/>
            <person name="Jarju S."/>
            <person name="Secka A."/>
            <person name="Antonio M."/>
            <person name="Oren A."/>
            <person name="Chaudhuri R.R."/>
            <person name="La Ragione R."/>
            <person name="Hildebrand F."/>
            <person name="Pallen M.J."/>
        </authorList>
    </citation>
    <scope>NUCLEOTIDE SEQUENCE</scope>
    <source>
        <strain evidence="2">CHK171-7178</strain>
    </source>
</reference>
<dbReference type="Gene3D" id="3.40.50.150">
    <property type="entry name" value="Vaccinia Virus protein VP39"/>
    <property type="match status" value="1"/>
</dbReference>
<accession>A0A921FYU7</accession>
<dbReference type="AlphaFoldDB" id="A0A921FYU7"/>
<dbReference type="InterPro" id="IPR013136">
    <property type="entry name" value="WSTF_Acf1_Cbp146"/>
</dbReference>
<keyword evidence="2" id="KW-0489">Methyltransferase</keyword>
<dbReference type="CDD" id="cd02440">
    <property type="entry name" value="AdoMet_MTases"/>
    <property type="match status" value="1"/>
</dbReference>
<dbReference type="Proteomes" id="UP000698173">
    <property type="component" value="Unassembled WGS sequence"/>
</dbReference>
<proteinExistence type="predicted"/>
<evidence type="ECO:0000259" key="1">
    <source>
        <dbReference type="PROSITE" id="PS51136"/>
    </source>
</evidence>
<dbReference type="InterPro" id="IPR029063">
    <property type="entry name" value="SAM-dependent_MTases_sf"/>
</dbReference>
<protein>
    <submittedName>
        <fullName evidence="2">Class I SAM-dependent methyltransferase</fullName>
    </submittedName>
</protein>
<feature type="domain" description="WAC" evidence="1">
    <location>
        <begin position="208"/>
        <end position="242"/>
    </location>
</feature>
<evidence type="ECO:0000313" key="3">
    <source>
        <dbReference type="Proteomes" id="UP000698173"/>
    </source>
</evidence>